<feature type="transmembrane region" description="Helical" evidence="1">
    <location>
        <begin position="46"/>
        <end position="65"/>
    </location>
</feature>
<proteinExistence type="predicted"/>
<feature type="transmembrane region" description="Helical" evidence="1">
    <location>
        <begin position="101"/>
        <end position="118"/>
    </location>
</feature>
<evidence type="ECO:0000256" key="1">
    <source>
        <dbReference type="SAM" id="Phobius"/>
    </source>
</evidence>
<accession>A0AAV1J1E4</accession>
<dbReference type="Proteomes" id="UP001497472">
    <property type="component" value="Unassembled WGS sequence"/>
</dbReference>
<keyword evidence="1" id="KW-0472">Membrane</keyword>
<keyword evidence="1" id="KW-0812">Transmembrane</keyword>
<gene>
    <name evidence="2" type="ORF">LNINA_LOCUS1976</name>
</gene>
<organism evidence="2 3">
    <name type="scientific">Leptosia nina</name>
    <dbReference type="NCBI Taxonomy" id="320188"/>
    <lineage>
        <taxon>Eukaryota</taxon>
        <taxon>Metazoa</taxon>
        <taxon>Ecdysozoa</taxon>
        <taxon>Arthropoda</taxon>
        <taxon>Hexapoda</taxon>
        <taxon>Insecta</taxon>
        <taxon>Pterygota</taxon>
        <taxon>Neoptera</taxon>
        <taxon>Endopterygota</taxon>
        <taxon>Lepidoptera</taxon>
        <taxon>Glossata</taxon>
        <taxon>Ditrysia</taxon>
        <taxon>Papilionoidea</taxon>
        <taxon>Pieridae</taxon>
        <taxon>Pierinae</taxon>
        <taxon>Leptosia</taxon>
    </lineage>
</organism>
<keyword evidence="3" id="KW-1185">Reference proteome</keyword>
<reference evidence="2 3" key="1">
    <citation type="submission" date="2023-11" db="EMBL/GenBank/DDBJ databases">
        <authorList>
            <person name="Okamura Y."/>
        </authorList>
    </citation>
    <scope>NUCLEOTIDE SEQUENCE [LARGE SCALE GENOMIC DNA]</scope>
</reference>
<evidence type="ECO:0000313" key="3">
    <source>
        <dbReference type="Proteomes" id="UP001497472"/>
    </source>
</evidence>
<comment type="caution">
    <text evidence="2">The sequence shown here is derived from an EMBL/GenBank/DDBJ whole genome shotgun (WGS) entry which is preliminary data.</text>
</comment>
<evidence type="ECO:0000313" key="2">
    <source>
        <dbReference type="EMBL" id="CAK1542042.1"/>
    </source>
</evidence>
<protein>
    <submittedName>
        <fullName evidence="2">Uncharacterized protein</fullName>
    </submittedName>
</protein>
<dbReference type="AlphaFoldDB" id="A0AAV1J1E4"/>
<dbReference type="EMBL" id="CAVLEF010000003">
    <property type="protein sequence ID" value="CAK1542042.1"/>
    <property type="molecule type" value="Genomic_DNA"/>
</dbReference>
<feature type="transmembrane region" description="Helical" evidence="1">
    <location>
        <begin position="6"/>
        <end position="25"/>
    </location>
</feature>
<name>A0AAV1J1E4_9NEOP</name>
<sequence length="239" mass="27226">MNLDSSSIILLSINFVQVIFILFLLTPFFDIVTLSKNIKLLQDTNVLTLPLALLYVATIITSGIITPTKTLSELNSAWKRENTANNKLRNIIATTNASRNYILGSFSLFFLLVTLRIIEFLKFSAKLVEFSHLMANYDLIDVAYINNNNPIDLEDSNCLEEDNFKDYDIVRWPSAIDFNEDEQNIAQNYFKLNPKCDVSELNLKRETKIIKIGEETNFESATISKDTLFTLTSEKSKGD</sequence>
<keyword evidence="1" id="KW-1133">Transmembrane helix</keyword>